<comment type="caution">
    <text evidence="5">The sequence shown here is derived from an EMBL/GenBank/DDBJ whole genome shotgun (WGS) entry which is preliminary data.</text>
</comment>
<dbReference type="InterPro" id="IPR036249">
    <property type="entry name" value="Thioredoxin-like_sf"/>
</dbReference>
<evidence type="ECO:0008006" key="7">
    <source>
        <dbReference type="Google" id="ProtNLM"/>
    </source>
</evidence>
<dbReference type="Gene3D" id="1.20.1050.10">
    <property type="match status" value="1"/>
</dbReference>
<feature type="domain" description="GST N-terminal" evidence="3">
    <location>
        <begin position="4"/>
        <end position="92"/>
    </location>
</feature>
<dbReference type="AlphaFoldDB" id="A0AAD6HE00"/>
<evidence type="ECO:0000313" key="6">
    <source>
        <dbReference type="Proteomes" id="UP001215712"/>
    </source>
</evidence>
<dbReference type="SFLD" id="SFLDS00019">
    <property type="entry name" value="Glutathione_Transferase_(cytos"/>
    <property type="match status" value="1"/>
</dbReference>
<keyword evidence="6" id="KW-1185">Reference proteome</keyword>
<dbReference type="Proteomes" id="UP001215712">
    <property type="component" value="Unassembled WGS sequence"/>
</dbReference>
<evidence type="ECO:0000259" key="4">
    <source>
        <dbReference type="PROSITE" id="PS50405"/>
    </source>
</evidence>
<protein>
    <recommendedName>
        <fullName evidence="7">Glutathione S-transferase</fullName>
    </recommendedName>
</protein>
<feature type="domain" description="GST C-terminal" evidence="4">
    <location>
        <begin position="83"/>
        <end position="214"/>
    </location>
</feature>
<reference evidence="5" key="1">
    <citation type="journal article" date="2023" name="IMA Fungus">
        <title>Comparative genomic study of the Penicillium genus elucidates a diverse pangenome and 15 lateral gene transfer events.</title>
        <authorList>
            <person name="Petersen C."/>
            <person name="Sorensen T."/>
            <person name="Nielsen M.R."/>
            <person name="Sondergaard T.E."/>
            <person name="Sorensen J.L."/>
            <person name="Fitzpatrick D.A."/>
            <person name="Frisvad J.C."/>
            <person name="Nielsen K.L."/>
        </authorList>
    </citation>
    <scope>NUCLEOTIDE SEQUENCE</scope>
    <source>
        <strain evidence="5">IBT 17514</strain>
    </source>
</reference>
<gene>
    <name evidence="5" type="ORF">N7493_010057</name>
</gene>
<dbReference type="InterPro" id="IPR004046">
    <property type="entry name" value="GST_C"/>
</dbReference>
<evidence type="ECO:0000313" key="5">
    <source>
        <dbReference type="EMBL" id="KAJ5709766.1"/>
    </source>
</evidence>
<dbReference type="PANTHER" id="PTHR44051">
    <property type="entry name" value="GLUTATHIONE S-TRANSFERASE-RELATED"/>
    <property type="match status" value="1"/>
</dbReference>
<evidence type="ECO:0000256" key="1">
    <source>
        <dbReference type="ARBA" id="ARBA00007409"/>
    </source>
</evidence>
<dbReference type="Pfam" id="PF00043">
    <property type="entry name" value="GST_C"/>
    <property type="match status" value="1"/>
</dbReference>
<proteinExistence type="inferred from homology"/>
<dbReference type="Gene3D" id="3.40.30.10">
    <property type="entry name" value="Glutaredoxin"/>
    <property type="match status" value="1"/>
</dbReference>
<dbReference type="PANTHER" id="PTHR44051:SF8">
    <property type="entry name" value="GLUTATHIONE S-TRANSFERASE GSTA"/>
    <property type="match status" value="1"/>
</dbReference>
<dbReference type="PROSITE" id="PS50404">
    <property type="entry name" value="GST_NTER"/>
    <property type="match status" value="1"/>
</dbReference>
<dbReference type="Pfam" id="PF02798">
    <property type="entry name" value="GST_N"/>
    <property type="match status" value="1"/>
</dbReference>
<sequence length="264" mass="29900">MAHADPITLYTCATPNGFKISITLEELGLSYKARPVNLTSNEQKEEEDKPEVEWFLKFNPNGRLPAITDGKTRVFESGAIMLYLVEKYDTERKISFAPEDTPGYSEQLSWLMWQMGGLGPMQGQAHHFTGFAPSGLIGRLYMVLNTRLGESPYVAGDKFTIADIASFCWVRASPNLLGFNLGDWPAIQRWYDSILARETVKKALGILKPAMTEAQFVVIMAGIWGGFDDFVGRRREKAIFQRQVFYRTMEQASSRFDELIGRYP</sequence>
<name>A0AAD6HE00_9EURO</name>
<evidence type="ECO:0000259" key="3">
    <source>
        <dbReference type="PROSITE" id="PS50404"/>
    </source>
</evidence>
<dbReference type="SFLD" id="SFLDG01151">
    <property type="entry name" value="Main.2:_Nu-like"/>
    <property type="match status" value="1"/>
</dbReference>
<dbReference type="EMBL" id="JAQJAN010000018">
    <property type="protein sequence ID" value="KAJ5709766.1"/>
    <property type="molecule type" value="Genomic_DNA"/>
</dbReference>
<dbReference type="CDD" id="cd03048">
    <property type="entry name" value="GST_N_Ure2p_like"/>
    <property type="match status" value="1"/>
</dbReference>
<reference evidence="5" key="2">
    <citation type="submission" date="2023-01" db="EMBL/GenBank/DDBJ databases">
        <authorList>
            <person name="Petersen C."/>
        </authorList>
    </citation>
    <scope>NUCLEOTIDE SEQUENCE</scope>
    <source>
        <strain evidence="5">IBT 17514</strain>
    </source>
</reference>
<dbReference type="InterPro" id="IPR004045">
    <property type="entry name" value="Glutathione_S-Trfase_N"/>
</dbReference>
<dbReference type="PROSITE" id="PS50405">
    <property type="entry name" value="GST_CTER"/>
    <property type="match status" value="1"/>
</dbReference>
<dbReference type="InterPro" id="IPR010987">
    <property type="entry name" value="Glutathione-S-Trfase_C-like"/>
</dbReference>
<dbReference type="InterPro" id="IPR036282">
    <property type="entry name" value="Glutathione-S-Trfase_C_sf"/>
</dbReference>
<dbReference type="SUPFAM" id="SSF52833">
    <property type="entry name" value="Thioredoxin-like"/>
    <property type="match status" value="1"/>
</dbReference>
<comment type="similarity">
    <text evidence="1 2">Belongs to the GST superfamily.</text>
</comment>
<accession>A0AAD6HE00</accession>
<organism evidence="5 6">
    <name type="scientific">Penicillium malachiteum</name>
    <dbReference type="NCBI Taxonomy" id="1324776"/>
    <lineage>
        <taxon>Eukaryota</taxon>
        <taxon>Fungi</taxon>
        <taxon>Dikarya</taxon>
        <taxon>Ascomycota</taxon>
        <taxon>Pezizomycotina</taxon>
        <taxon>Eurotiomycetes</taxon>
        <taxon>Eurotiomycetidae</taxon>
        <taxon>Eurotiales</taxon>
        <taxon>Aspergillaceae</taxon>
        <taxon>Penicillium</taxon>
    </lineage>
</organism>
<dbReference type="InterPro" id="IPR040079">
    <property type="entry name" value="Glutathione_S-Trfase"/>
</dbReference>
<evidence type="ECO:0000256" key="2">
    <source>
        <dbReference type="RuleBase" id="RU003494"/>
    </source>
</evidence>
<dbReference type="SUPFAM" id="SSF47616">
    <property type="entry name" value="GST C-terminal domain-like"/>
    <property type="match status" value="1"/>
</dbReference>
<dbReference type="SFLD" id="SFLDG00358">
    <property type="entry name" value="Main_(cytGST)"/>
    <property type="match status" value="1"/>
</dbReference>